<dbReference type="CDD" id="cd18186">
    <property type="entry name" value="BTB_POZ_ZBTB_KLHL-like"/>
    <property type="match status" value="1"/>
</dbReference>
<evidence type="ECO:0000259" key="2">
    <source>
        <dbReference type="PROSITE" id="PS50097"/>
    </source>
</evidence>
<dbReference type="Gene3D" id="3.30.710.10">
    <property type="entry name" value="Potassium Channel Kv1.1, Chain A"/>
    <property type="match status" value="1"/>
</dbReference>
<feature type="domain" description="BTB" evidence="2">
    <location>
        <begin position="43"/>
        <end position="118"/>
    </location>
</feature>
<dbReference type="PROSITE" id="PS50097">
    <property type="entry name" value="BTB"/>
    <property type="match status" value="1"/>
</dbReference>
<gene>
    <name evidence="3" type="ORF">FIBSPDRAFT_465881</name>
</gene>
<evidence type="ECO:0000313" key="3">
    <source>
        <dbReference type="EMBL" id="KZP23012.1"/>
    </source>
</evidence>
<dbReference type="SMART" id="SM00225">
    <property type="entry name" value="BTB"/>
    <property type="match status" value="1"/>
</dbReference>
<sequence>MSQQGTSGAPSQLKHVEEATSEPRDGPVTAGTTRSPEMWLDDGNIVIEADKTQFKVHRSLLSAHSHVFKDMFSIPQGPSSAEEPTVEGCPVVHLSDSAVDVAIVLRALFLGGHVTIREPVTIDIVAAFIRMGKKYEIESLRVEGLQRLFYEYPVSLQGYDNIDDYSRITSARSVKFDVAMLAREQNLSSVLPLALMLCCMSSAEEIIEGSPRTDGTFAKFSPDEIITSLHARERLAKLQVETTFAWIDASDWTYNACPTYKSCGEVRTKIL</sequence>
<evidence type="ECO:0000256" key="1">
    <source>
        <dbReference type="SAM" id="MobiDB-lite"/>
    </source>
</evidence>
<reference evidence="3 4" key="1">
    <citation type="journal article" date="2016" name="Mol. Biol. Evol.">
        <title>Comparative Genomics of Early-Diverging Mushroom-Forming Fungi Provides Insights into the Origins of Lignocellulose Decay Capabilities.</title>
        <authorList>
            <person name="Nagy L.G."/>
            <person name="Riley R."/>
            <person name="Tritt A."/>
            <person name="Adam C."/>
            <person name="Daum C."/>
            <person name="Floudas D."/>
            <person name="Sun H."/>
            <person name="Yadav J.S."/>
            <person name="Pangilinan J."/>
            <person name="Larsson K.H."/>
            <person name="Matsuura K."/>
            <person name="Barry K."/>
            <person name="Labutti K."/>
            <person name="Kuo R."/>
            <person name="Ohm R.A."/>
            <person name="Bhattacharya S.S."/>
            <person name="Shirouzu T."/>
            <person name="Yoshinaga Y."/>
            <person name="Martin F.M."/>
            <person name="Grigoriev I.V."/>
            <person name="Hibbett D.S."/>
        </authorList>
    </citation>
    <scope>NUCLEOTIDE SEQUENCE [LARGE SCALE GENOMIC DNA]</scope>
    <source>
        <strain evidence="3 4">CBS 109695</strain>
    </source>
</reference>
<protein>
    <recommendedName>
        <fullName evidence="2">BTB domain-containing protein</fullName>
    </recommendedName>
</protein>
<name>A0A166LJ53_9AGAM</name>
<feature type="compositionally biased region" description="Basic and acidic residues" evidence="1">
    <location>
        <begin position="14"/>
        <end position="25"/>
    </location>
</feature>
<dbReference type="OrthoDB" id="3027208at2759"/>
<dbReference type="EMBL" id="KV417535">
    <property type="protein sequence ID" value="KZP23012.1"/>
    <property type="molecule type" value="Genomic_DNA"/>
</dbReference>
<accession>A0A166LJ53</accession>
<dbReference type="AlphaFoldDB" id="A0A166LJ53"/>
<dbReference type="Proteomes" id="UP000076532">
    <property type="component" value="Unassembled WGS sequence"/>
</dbReference>
<feature type="region of interest" description="Disordered" evidence="1">
    <location>
        <begin position="1"/>
        <end position="37"/>
    </location>
</feature>
<proteinExistence type="predicted"/>
<dbReference type="InterPro" id="IPR011333">
    <property type="entry name" value="SKP1/BTB/POZ_sf"/>
</dbReference>
<dbReference type="Pfam" id="PF00651">
    <property type="entry name" value="BTB"/>
    <property type="match status" value="1"/>
</dbReference>
<organism evidence="3 4">
    <name type="scientific">Athelia psychrophila</name>
    <dbReference type="NCBI Taxonomy" id="1759441"/>
    <lineage>
        <taxon>Eukaryota</taxon>
        <taxon>Fungi</taxon>
        <taxon>Dikarya</taxon>
        <taxon>Basidiomycota</taxon>
        <taxon>Agaricomycotina</taxon>
        <taxon>Agaricomycetes</taxon>
        <taxon>Agaricomycetidae</taxon>
        <taxon>Atheliales</taxon>
        <taxon>Atheliaceae</taxon>
        <taxon>Athelia</taxon>
    </lineage>
</organism>
<dbReference type="SUPFAM" id="SSF54695">
    <property type="entry name" value="POZ domain"/>
    <property type="match status" value="1"/>
</dbReference>
<keyword evidence="4" id="KW-1185">Reference proteome</keyword>
<feature type="compositionally biased region" description="Polar residues" evidence="1">
    <location>
        <begin position="1"/>
        <end position="10"/>
    </location>
</feature>
<dbReference type="InterPro" id="IPR000210">
    <property type="entry name" value="BTB/POZ_dom"/>
</dbReference>
<evidence type="ECO:0000313" key="4">
    <source>
        <dbReference type="Proteomes" id="UP000076532"/>
    </source>
</evidence>